<name>A0ABS9USC1_9BACT</name>
<gene>
    <name evidence="1" type="ORF">MM236_15085</name>
</gene>
<dbReference type="PROSITE" id="PS51257">
    <property type="entry name" value="PROKAR_LIPOPROTEIN"/>
    <property type="match status" value="1"/>
</dbReference>
<reference evidence="1" key="1">
    <citation type="submission" date="2022-03" db="EMBL/GenBank/DDBJ databases">
        <title>De novo assembled genomes of Belliella spp. (Cyclobacteriaceae) strains.</title>
        <authorList>
            <person name="Szabo A."/>
            <person name="Korponai K."/>
            <person name="Felfoldi T."/>
        </authorList>
    </citation>
    <scope>NUCLEOTIDE SEQUENCE</scope>
    <source>
        <strain evidence="1">DSM 107340</strain>
    </source>
</reference>
<evidence type="ECO:0000313" key="1">
    <source>
        <dbReference type="EMBL" id="MCH7399324.1"/>
    </source>
</evidence>
<proteinExistence type="predicted"/>
<keyword evidence="2" id="KW-1185">Reference proteome</keyword>
<organism evidence="1 2">
    <name type="scientific">Belliella calami</name>
    <dbReference type="NCBI Taxonomy" id="2923436"/>
    <lineage>
        <taxon>Bacteria</taxon>
        <taxon>Pseudomonadati</taxon>
        <taxon>Bacteroidota</taxon>
        <taxon>Cytophagia</taxon>
        <taxon>Cytophagales</taxon>
        <taxon>Cyclobacteriaceae</taxon>
        <taxon>Belliella</taxon>
    </lineage>
</organism>
<dbReference type="EMBL" id="JAKZGS010000014">
    <property type="protein sequence ID" value="MCH7399324.1"/>
    <property type="molecule type" value="Genomic_DNA"/>
</dbReference>
<dbReference type="Proteomes" id="UP001165488">
    <property type="component" value="Unassembled WGS sequence"/>
</dbReference>
<sequence>MKQKFYLISLLFFACSKEHPTKDILNISISEAKQIDLSNAGLSSLWNFTSSKLDDKSFLVLNTFTRSIDTIFVNPNGGHSISGSNIPTEGPNGVESINYFTRNKGDFLFIDHHTVYTKKDGLVNKIKLNNIKPDFFEGMVAICNVNLQNKNFDLLDTKNNFLYFFLKDLTSRKIQPVMLNLSENKLQLLNIQIPKILHDHVLFFNENNYNIENPYTPNILLDEDRLLISYPFSNQLQVYSLKEQQTKNISPKSDFFKSEKEKPNQNFTNTTFIEYTKRSGDWQDDILFGPLMKLEKNIFFRFVRDNIIEGQGQIYLEVFNDNLTKLEEINISLLNPNITMYYIPIGNSIFVKSKNQTNEDLLEYYLLNLN</sequence>
<evidence type="ECO:0000313" key="2">
    <source>
        <dbReference type="Proteomes" id="UP001165488"/>
    </source>
</evidence>
<protein>
    <submittedName>
        <fullName evidence="1">DUF4221 domain-containing protein</fullName>
    </submittedName>
</protein>
<comment type="caution">
    <text evidence="1">The sequence shown here is derived from an EMBL/GenBank/DDBJ whole genome shotgun (WGS) entry which is preliminary data.</text>
</comment>
<accession>A0ABS9USC1</accession>
<dbReference type="RefSeq" id="WP_241275821.1">
    <property type="nucleotide sequence ID" value="NZ_JAKZGS010000014.1"/>
</dbReference>